<evidence type="ECO:0000313" key="2">
    <source>
        <dbReference type="Proteomes" id="UP000599688"/>
    </source>
</evidence>
<dbReference type="RefSeq" id="WP_188406199.1">
    <property type="nucleotide sequence ID" value="NZ_BMGL01000008.1"/>
</dbReference>
<sequence length="126" mass="14807">MALNKLIFVYNAHSNTKHGLLDAAKKILSPSTYDCKLCALTYGPILERKKWKKFRKESGISMDFLHKDECEKQFKSKFAQQYKYPVILIQNHYELDIFMNAKQINSLENLPTLIKEIEKRLKNNPN</sequence>
<reference evidence="1 2" key="1">
    <citation type="journal article" date="2014" name="Int. J. Syst. Evol. Microbiol.">
        <title>Complete genome sequence of Corynebacterium casei LMG S-19264T (=DSM 44701T), isolated from a smear-ripened cheese.</title>
        <authorList>
            <consortium name="US DOE Joint Genome Institute (JGI-PGF)"/>
            <person name="Walter F."/>
            <person name="Albersmeier A."/>
            <person name="Kalinowski J."/>
            <person name="Ruckert C."/>
        </authorList>
    </citation>
    <scope>NUCLEOTIDE SEQUENCE [LARGE SCALE GENOMIC DNA]</scope>
    <source>
        <strain evidence="1 2">CGMCC 1.12925</strain>
    </source>
</reference>
<dbReference type="Proteomes" id="UP000599688">
    <property type="component" value="Unassembled WGS sequence"/>
</dbReference>
<dbReference type="AlphaFoldDB" id="A0A916ZUA3"/>
<evidence type="ECO:0000313" key="1">
    <source>
        <dbReference type="EMBL" id="GGE14523.1"/>
    </source>
</evidence>
<keyword evidence="2" id="KW-1185">Reference proteome</keyword>
<name>A0A916ZUA3_9FLAO</name>
<accession>A0A916ZUA3</accession>
<organism evidence="1 2">
    <name type="scientific">Psychroflexus salis</name>
    <dbReference type="NCBI Taxonomy" id="1526574"/>
    <lineage>
        <taxon>Bacteria</taxon>
        <taxon>Pseudomonadati</taxon>
        <taxon>Bacteroidota</taxon>
        <taxon>Flavobacteriia</taxon>
        <taxon>Flavobacteriales</taxon>
        <taxon>Flavobacteriaceae</taxon>
        <taxon>Psychroflexus</taxon>
    </lineage>
</organism>
<comment type="caution">
    <text evidence="1">The sequence shown here is derived from an EMBL/GenBank/DDBJ whole genome shotgun (WGS) entry which is preliminary data.</text>
</comment>
<gene>
    <name evidence="1" type="ORF">GCM10010831_14870</name>
</gene>
<evidence type="ECO:0008006" key="3">
    <source>
        <dbReference type="Google" id="ProtNLM"/>
    </source>
</evidence>
<proteinExistence type="predicted"/>
<dbReference type="EMBL" id="BMGL01000008">
    <property type="protein sequence ID" value="GGE14523.1"/>
    <property type="molecule type" value="Genomic_DNA"/>
</dbReference>
<protein>
    <recommendedName>
        <fullName evidence="3">GTPase</fullName>
    </recommendedName>
</protein>